<protein>
    <recommendedName>
        <fullName evidence="3">HTH tetR-type domain-containing protein</fullName>
    </recommendedName>
</protein>
<proteinExistence type="predicted"/>
<dbReference type="EMBL" id="CP014230">
    <property type="protein sequence ID" value="AMD93209.1"/>
    <property type="molecule type" value="Genomic_DNA"/>
</dbReference>
<name>A0A0X8JQP6_9BACT</name>
<dbReference type="OrthoDB" id="5816932at2"/>
<dbReference type="PRINTS" id="PR00455">
    <property type="entry name" value="HTHTETR"/>
</dbReference>
<evidence type="ECO:0000313" key="4">
    <source>
        <dbReference type="EMBL" id="AMD93209.1"/>
    </source>
</evidence>
<reference evidence="5" key="1">
    <citation type="submission" date="2016-02" db="EMBL/GenBank/DDBJ databases">
        <authorList>
            <person name="Holder M.E."/>
            <person name="Ajami N.J."/>
            <person name="Petrosino J.F."/>
        </authorList>
    </citation>
    <scope>NUCLEOTIDE SEQUENCE [LARGE SCALE GENOMIC DNA]</scope>
    <source>
        <strain evidence="5">DSM 12838</strain>
    </source>
</reference>
<evidence type="ECO:0000256" key="2">
    <source>
        <dbReference type="PROSITE-ProRule" id="PRU00335"/>
    </source>
</evidence>
<keyword evidence="5" id="KW-1185">Reference proteome</keyword>
<feature type="DNA-binding region" description="H-T-H motif" evidence="2">
    <location>
        <begin position="28"/>
        <end position="47"/>
    </location>
</feature>
<organism evidence="4 5">
    <name type="scientific">Desulfomicrobium orale DSM 12838</name>
    <dbReference type="NCBI Taxonomy" id="888061"/>
    <lineage>
        <taxon>Bacteria</taxon>
        <taxon>Pseudomonadati</taxon>
        <taxon>Thermodesulfobacteriota</taxon>
        <taxon>Desulfovibrionia</taxon>
        <taxon>Desulfovibrionales</taxon>
        <taxon>Desulfomicrobiaceae</taxon>
        <taxon>Desulfomicrobium</taxon>
    </lineage>
</organism>
<dbReference type="InterPro" id="IPR050624">
    <property type="entry name" value="HTH-type_Tx_Regulator"/>
</dbReference>
<accession>A0A0X8JQP6</accession>
<dbReference type="Proteomes" id="UP000063964">
    <property type="component" value="Chromosome"/>
</dbReference>
<dbReference type="PROSITE" id="PS50977">
    <property type="entry name" value="HTH_TETR_2"/>
    <property type="match status" value="1"/>
</dbReference>
<dbReference type="KEGG" id="doa:AXF15_08915"/>
<dbReference type="AlphaFoldDB" id="A0A0X8JQP6"/>
<dbReference type="PANTHER" id="PTHR43479">
    <property type="entry name" value="ACREF/ENVCD OPERON REPRESSOR-RELATED"/>
    <property type="match status" value="1"/>
</dbReference>
<dbReference type="SUPFAM" id="SSF46689">
    <property type="entry name" value="Homeodomain-like"/>
    <property type="match status" value="1"/>
</dbReference>
<evidence type="ECO:0000313" key="5">
    <source>
        <dbReference type="Proteomes" id="UP000063964"/>
    </source>
</evidence>
<dbReference type="PANTHER" id="PTHR43479:SF11">
    <property type="entry name" value="ACREF_ENVCD OPERON REPRESSOR-RELATED"/>
    <property type="match status" value="1"/>
</dbReference>
<dbReference type="InterPro" id="IPR001647">
    <property type="entry name" value="HTH_TetR"/>
</dbReference>
<dbReference type="Gene3D" id="1.10.357.10">
    <property type="entry name" value="Tetracycline Repressor, domain 2"/>
    <property type="match status" value="1"/>
</dbReference>
<dbReference type="STRING" id="888061.AXF15_08915"/>
<feature type="domain" description="HTH tetR-type" evidence="3">
    <location>
        <begin position="5"/>
        <end position="65"/>
    </location>
</feature>
<dbReference type="InterPro" id="IPR009057">
    <property type="entry name" value="Homeodomain-like_sf"/>
</dbReference>
<dbReference type="Pfam" id="PF00440">
    <property type="entry name" value="TetR_N"/>
    <property type="match status" value="1"/>
</dbReference>
<evidence type="ECO:0000259" key="3">
    <source>
        <dbReference type="PROSITE" id="PS50977"/>
    </source>
</evidence>
<dbReference type="RefSeq" id="WP_066606243.1">
    <property type="nucleotide sequence ID" value="NZ_CP014230.1"/>
</dbReference>
<gene>
    <name evidence="4" type="ORF">AXF15_08915</name>
</gene>
<dbReference type="GO" id="GO:0003677">
    <property type="term" value="F:DNA binding"/>
    <property type="evidence" value="ECO:0007669"/>
    <property type="project" value="UniProtKB-UniRule"/>
</dbReference>
<sequence length="190" mass="21512">MSRSLMKREVIEEAAIRLFSTKGLTRTTVKDIAAAAGVTEGVLYRHYEGKEEMAWKLFNRELDQFIHLVSEVLFDNRLPFAQRFSLAIQTIYDYYVYNSDQFAFILLTQHGFPEERLVSRKSDPMDVTSRFIGQGIGDGDIPPCDAELCAGLIMGAILQPLVLHRYGRLELEPSTHLHVTEACMRILGAA</sequence>
<evidence type="ECO:0000256" key="1">
    <source>
        <dbReference type="ARBA" id="ARBA00023125"/>
    </source>
</evidence>
<keyword evidence="1 2" id="KW-0238">DNA-binding</keyword>